<organism evidence="4 5">
    <name type="scientific">Ceratopteris richardii</name>
    <name type="common">Triangle waterfern</name>
    <dbReference type="NCBI Taxonomy" id="49495"/>
    <lineage>
        <taxon>Eukaryota</taxon>
        <taxon>Viridiplantae</taxon>
        <taxon>Streptophyta</taxon>
        <taxon>Embryophyta</taxon>
        <taxon>Tracheophyta</taxon>
        <taxon>Polypodiopsida</taxon>
        <taxon>Polypodiidae</taxon>
        <taxon>Polypodiales</taxon>
        <taxon>Pteridineae</taxon>
        <taxon>Pteridaceae</taxon>
        <taxon>Parkerioideae</taxon>
        <taxon>Ceratopteris</taxon>
    </lineage>
</organism>
<accession>A0A8T2QWP0</accession>
<dbReference type="OrthoDB" id="1922547at2759"/>
<feature type="domain" description="LOB" evidence="3">
    <location>
        <begin position="45"/>
        <end position="151"/>
    </location>
</feature>
<gene>
    <name evidence="4" type="ORF">KP509_31G029400</name>
</gene>
<dbReference type="PROSITE" id="PS50891">
    <property type="entry name" value="LOB"/>
    <property type="match status" value="1"/>
</dbReference>
<dbReference type="PANTHER" id="PTHR31304">
    <property type="entry name" value="LOB DOMAIN-CONTAINING PROTEIN 38"/>
    <property type="match status" value="1"/>
</dbReference>
<evidence type="ECO:0000313" key="4">
    <source>
        <dbReference type="EMBL" id="KAH7288522.1"/>
    </source>
</evidence>
<evidence type="ECO:0000256" key="1">
    <source>
        <dbReference type="ARBA" id="ARBA00005474"/>
    </source>
</evidence>
<keyword evidence="5" id="KW-1185">Reference proteome</keyword>
<evidence type="ECO:0000259" key="3">
    <source>
        <dbReference type="PROSITE" id="PS50891"/>
    </source>
</evidence>
<feature type="compositionally biased region" description="Basic and acidic residues" evidence="2">
    <location>
        <begin position="181"/>
        <end position="195"/>
    </location>
</feature>
<dbReference type="Proteomes" id="UP000825935">
    <property type="component" value="Chromosome 31"/>
</dbReference>
<proteinExistence type="inferred from homology"/>
<dbReference type="InterPro" id="IPR004883">
    <property type="entry name" value="LOB"/>
</dbReference>
<comment type="caution">
    <text evidence="4">The sequence shown here is derived from an EMBL/GenBank/DDBJ whole genome shotgun (WGS) entry which is preliminary data.</text>
</comment>
<dbReference type="AlphaFoldDB" id="A0A8T2QWP0"/>
<sequence>MPLVRCSITQARARMLIPASSLFLCHAAGCPDVSCLLVQIISSKMSCNGCRVLRKGCSESCVLRSCLRCIESPEAQGHATVFLAKFFGRAGMLSFINAVPESERPALFQSLLYEACGRTVNPVFGAVGLLWSGNWAMCQAAVETVLRGEVLKPASTSPPLSKLMQPSASVYRDSSLKRPHGYKEGDADTPADGKRCRLSDQHEQQLDSRCQVDVAQRGQGIPVFSRNCELNVTSNPRFPTLMHQQRPSRCGQLIAPVARRVKLHLDYGLAARVISEDHEQVSSDQDKRIYKDVHLDLALNSNRNMDEDKMERRDCAGVEATLKVAEGLVEHNSLECSRLCNQQIQEAPFLDHVVRSSSPCSVSANSEGSVTSLDTAEFSASCVGAYDRASSRHDACQLLPLL</sequence>
<evidence type="ECO:0000313" key="5">
    <source>
        <dbReference type="Proteomes" id="UP000825935"/>
    </source>
</evidence>
<feature type="region of interest" description="Disordered" evidence="2">
    <location>
        <begin position="174"/>
        <end position="195"/>
    </location>
</feature>
<comment type="similarity">
    <text evidence="1">Belongs to the LOB domain-containing protein family.</text>
</comment>
<dbReference type="EMBL" id="CM035436">
    <property type="protein sequence ID" value="KAH7288522.1"/>
    <property type="molecule type" value="Genomic_DNA"/>
</dbReference>
<name>A0A8T2QWP0_CERRI</name>
<dbReference type="Pfam" id="PF03195">
    <property type="entry name" value="LOB"/>
    <property type="match status" value="1"/>
</dbReference>
<reference evidence="4" key="1">
    <citation type="submission" date="2021-08" db="EMBL/GenBank/DDBJ databases">
        <title>WGS assembly of Ceratopteris richardii.</title>
        <authorList>
            <person name="Marchant D.B."/>
            <person name="Chen G."/>
            <person name="Jenkins J."/>
            <person name="Shu S."/>
            <person name="Leebens-Mack J."/>
            <person name="Grimwood J."/>
            <person name="Schmutz J."/>
            <person name="Soltis P."/>
            <person name="Soltis D."/>
            <person name="Chen Z.-H."/>
        </authorList>
    </citation>
    <scope>NUCLEOTIDE SEQUENCE</scope>
    <source>
        <strain evidence="4">Whitten #5841</strain>
        <tissue evidence="4">Leaf</tissue>
    </source>
</reference>
<evidence type="ECO:0000256" key="2">
    <source>
        <dbReference type="SAM" id="MobiDB-lite"/>
    </source>
</evidence>
<dbReference type="PANTHER" id="PTHR31304:SF62">
    <property type="entry name" value="LOB DOMAIN-CONTAINING PROTEIN"/>
    <property type="match status" value="1"/>
</dbReference>
<protein>
    <recommendedName>
        <fullName evidence="3">LOB domain-containing protein</fullName>
    </recommendedName>
</protein>